<comment type="cofactor">
    <cofactor evidence="6">
        <name>Mg(2+)</name>
        <dbReference type="ChEBI" id="CHEBI:18420"/>
    </cofactor>
</comment>
<reference evidence="7 8" key="1">
    <citation type="submission" date="2018-08" db="EMBL/GenBank/DDBJ databases">
        <title>Pallidiluteibacterium maritimus gen. nov., sp. nov., isolated from coastal sediment.</title>
        <authorList>
            <person name="Zhou L.Y."/>
        </authorList>
    </citation>
    <scope>NUCLEOTIDE SEQUENCE [LARGE SCALE GENOMIC DNA]</scope>
    <source>
        <strain evidence="7 8">XSD2</strain>
    </source>
</reference>
<keyword evidence="3 6" id="KW-0460">Magnesium</keyword>
<dbReference type="InterPro" id="IPR000760">
    <property type="entry name" value="Inositol_monophosphatase-like"/>
</dbReference>
<dbReference type="InterPro" id="IPR020583">
    <property type="entry name" value="Inositol_monoP_metal-BS"/>
</dbReference>
<feature type="binding site" evidence="6">
    <location>
        <position position="90"/>
    </location>
    <ligand>
        <name>Mg(2+)</name>
        <dbReference type="ChEBI" id="CHEBI:18420"/>
        <label>2</label>
    </ligand>
</feature>
<dbReference type="PANTHER" id="PTHR43028">
    <property type="entry name" value="3'(2'),5'-BISPHOSPHATE NUCLEOTIDASE 1"/>
    <property type="match status" value="1"/>
</dbReference>
<dbReference type="PANTHER" id="PTHR43028:SF5">
    <property type="entry name" value="3'(2'),5'-BISPHOSPHATE NUCLEOTIDASE 1"/>
    <property type="match status" value="1"/>
</dbReference>
<feature type="binding site" evidence="6">
    <location>
        <position position="89"/>
    </location>
    <ligand>
        <name>Mg(2+)</name>
        <dbReference type="ChEBI" id="CHEBI:18420"/>
        <label>1</label>
        <note>catalytic</note>
    </ligand>
</feature>
<dbReference type="EMBL" id="QWGR01000004">
    <property type="protein sequence ID" value="RIJ48621.1"/>
    <property type="molecule type" value="Genomic_DNA"/>
</dbReference>
<dbReference type="Gene3D" id="3.40.190.80">
    <property type="match status" value="1"/>
</dbReference>
<evidence type="ECO:0000256" key="1">
    <source>
        <dbReference type="ARBA" id="ARBA00001625"/>
    </source>
</evidence>
<feature type="binding site" evidence="6">
    <location>
        <position position="67"/>
    </location>
    <ligand>
        <name>Mg(2+)</name>
        <dbReference type="ChEBI" id="CHEBI:18420"/>
        <label>1</label>
        <note>catalytic</note>
    </ligand>
</feature>
<sequence length="274" mass="31221">MERSVQEKIFQLLAAAGDAIVEVYNSKDFAAQTKADHTPVTRADKASSRILNQGLKKLFPEIPIMDEENPIAAYDIRKNWKQYFLIDPLDGTKEFIKRNGEFCINLALIKGTSPEAGWIYQPLIRTGWYCQRGEGVLEFNAKGETNQLKQPLIDRDVICIAASRSFFKPREAELIEKIQRNFQVEILHCGSSRKQVQMVKGNADMYLKAGPCSEWDTAPGQLMVEEFGGAVLRHDSFETLQYNRKDLINPPFVMLNARLNNPAFIGFMEEIIRE</sequence>
<dbReference type="Proteomes" id="UP000265926">
    <property type="component" value="Unassembled WGS sequence"/>
</dbReference>
<dbReference type="GO" id="GO:0008441">
    <property type="term" value="F:3'(2'),5'-bisphosphate nucleotidase activity"/>
    <property type="evidence" value="ECO:0007669"/>
    <property type="project" value="UniProtKB-EC"/>
</dbReference>
<dbReference type="Gene3D" id="3.30.540.10">
    <property type="entry name" value="Fructose-1,6-Bisphosphatase, subunit A, domain 1"/>
    <property type="match status" value="1"/>
</dbReference>
<evidence type="ECO:0000256" key="2">
    <source>
        <dbReference type="ARBA" id="ARBA00022723"/>
    </source>
</evidence>
<evidence type="ECO:0000313" key="7">
    <source>
        <dbReference type="EMBL" id="RIJ48621.1"/>
    </source>
</evidence>
<name>A0A399T359_9BACT</name>
<evidence type="ECO:0000313" key="8">
    <source>
        <dbReference type="Proteomes" id="UP000265926"/>
    </source>
</evidence>
<protein>
    <recommendedName>
        <fullName evidence="4">3'(2'),5-bisphosphonucleoside 3'(2')-phosphohydrolase</fullName>
    </recommendedName>
    <alternativeName>
        <fullName evidence="5">DPNPase</fullName>
    </alternativeName>
</protein>
<comment type="catalytic activity">
    <reaction evidence="1">
        <text>adenosine 3',5'-bisphosphate + H2O = AMP + phosphate</text>
        <dbReference type="Rhea" id="RHEA:10040"/>
        <dbReference type="ChEBI" id="CHEBI:15377"/>
        <dbReference type="ChEBI" id="CHEBI:43474"/>
        <dbReference type="ChEBI" id="CHEBI:58343"/>
        <dbReference type="ChEBI" id="CHEBI:456215"/>
        <dbReference type="EC" id="3.1.3.7"/>
    </reaction>
</comment>
<dbReference type="AlphaFoldDB" id="A0A399T359"/>
<dbReference type="OrthoDB" id="9772456at2"/>
<dbReference type="SUPFAM" id="SSF56655">
    <property type="entry name" value="Carbohydrate phosphatase"/>
    <property type="match status" value="1"/>
</dbReference>
<organism evidence="7 8">
    <name type="scientific">Maribellus luteus</name>
    <dbReference type="NCBI Taxonomy" id="2305463"/>
    <lineage>
        <taxon>Bacteria</taxon>
        <taxon>Pseudomonadati</taxon>
        <taxon>Bacteroidota</taxon>
        <taxon>Bacteroidia</taxon>
        <taxon>Marinilabiliales</taxon>
        <taxon>Prolixibacteraceae</taxon>
        <taxon>Maribellus</taxon>
    </lineage>
</organism>
<gene>
    <name evidence="7" type="ORF">D1614_08780</name>
</gene>
<evidence type="ECO:0000256" key="6">
    <source>
        <dbReference type="PIRSR" id="PIRSR600760-2"/>
    </source>
</evidence>
<feature type="binding site" evidence="6">
    <location>
        <position position="87"/>
    </location>
    <ligand>
        <name>Mg(2+)</name>
        <dbReference type="ChEBI" id="CHEBI:18420"/>
        <label>1</label>
        <note>catalytic</note>
    </ligand>
</feature>
<evidence type="ECO:0000256" key="4">
    <source>
        <dbReference type="ARBA" id="ARBA00041694"/>
    </source>
</evidence>
<accession>A0A399T359</accession>
<evidence type="ECO:0000256" key="5">
    <source>
        <dbReference type="ARBA" id="ARBA00042530"/>
    </source>
</evidence>
<dbReference type="CDD" id="cd01638">
    <property type="entry name" value="CysQ"/>
    <property type="match status" value="1"/>
</dbReference>
<dbReference type="PROSITE" id="PS00629">
    <property type="entry name" value="IMP_1"/>
    <property type="match status" value="1"/>
</dbReference>
<dbReference type="InterPro" id="IPR050725">
    <property type="entry name" value="CysQ/Inositol_MonoPase"/>
</dbReference>
<dbReference type="RefSeq" id="WP_119437542.1">
    <property type="nucleotide sequence ID" value="NZ_QWGR01000004.1"/>
</dbReference>
<keyword evidence="8" id="KW-1185">Reference proteome</keyword>
<feature type="binding site" evidence="6">
    <location>
        <position position="216"/>
    </location>
    <ligand>
        <name>Mg(2+)</name>
        <dbReference type="ChEBI" id="CHEBI:18420"/>
        <label>1</label>
        <note>catalytic</note>
    </ligand>
</feature>
<keyword evidence="2 6" id="KW-0479">Metal-binding</keyword>
<proteinExistence type="predicted"/>
<evidence type="ECO:0000256" key="3">
    <source>
        <dbReference type="ARBA" id="ARBA00022842"/>
    </source>
</evidence>
<comment type="caution">
    <text evidence="7">The sequence shown here is derived from an EMBL/GenBank/DDBJ whole genome shotgun (WGS) entry which is preliminary data.</text>
</comment>
<dbReference type="GO" id="GO:0046872">
    <property type="term" value="F:metal ion binding"/>
    <property type="evidence" value="ECO:0007669"/>
    <property type="project" value="UniProtKB-KW"/>
</dbReference>
<dbReference type="Pfam" id="PF00459">
    <property type="entry name" value="Inositol_P"/>
    <property type="match status" value="1"/>
</dbReference>